<dbReference type="Gene3D" id="1.10.10.10">
    <property type="entry name" value="Winged helix-like DNA-binding domain superfamily/Winged helix DNA-binding domain"/>
    <property type="match status" value="1"/>
</dbReference>
<reference evidence="7 8" key="1">
    <citation type="submission" date="2018-12" db="EMBL/GenBank/DDBJ databases">
        <title>Sequencing of bacterial isolates from soil warming experiment in Harvard Forest, Massachusetts, USA.</title>
        <authorList>
            <person name="Deangelis K."/>
        </authorList>
    </citation>
    <scope>NUCLEOTIDE SEQUENCE [LARGE SCALE GENOMIC DNA]</scope>
    <source>
        <strain evidence="7 8">EB153</strain>
    </source>
</reference>
<dbReference type="SUPFAM" id="SSF53335">
    <property type="entry name" value="S-adenosyl-L-methionine-dependent methyltransferases"/>
    <property type="match status" value="1"/>
</dbReference>
<evidence type="ECO:0000313" key="7">
    <source>
        <dbReference type="EMBL" id="RSL15698.1"/>
    </source>
</evidence>
<dbReference type="InterPro" id="IPR036390">
    <property type="entry name" value="WH_DNA-bd_sf"/>
</dbReference>
<dbReference type="PIRSF" id="PIRSF005739">
    <property type="entry name" value="O-mtase"/>
    <property type="match status" value="1"/>
</dbReference>
<dbReference type="InterPro" id="IPR012967">
    <property type="entry name" value="COMT_dimerisation"/>
</dbReference>
<evidence type="ECO:0000256" key="3">
    <source>
        <dbReference type="ARBA" id="ARBA00022691"/>
    </source>
</evidence>
<dbReference type="RefSeq" id="WP_260472699.1">
    <property type="nucleotide sequence ID" value="NZ_RSDW01000001.1"/>
</dbReference>
<dbReference type="Pfam" id="PF08100">
    <property type="entry name" value="Dimerisation"/>
    <property type="match status" value="1"/>
</dbReference>
<evidence type="ECO:0000256" key="4">
    <source>
        <dbReference type="PIRSR" id="PIRSR005739-1"/>
    </source>
</evidence>
<dbReference type="Pfam" id="PF00891">
    <property type="entry name" value="Methyltransf_2"/>
    <property type="match status" value="1"/>
</dbReference>
<dbReference type="SUPFAM" id="SSF46785">
    <property type="entry name" value="Winged helix' DNA-binding domain"/>
    <property type="match status" value="1"/>
</dbReference>
<proteinExistence type="predicted"/>
<dbReference type="GO" id="GO:0046983">
    <property type="term" value="F:protein dimerization activity"/>
    <property type="evidence" value="ECO:0007669"/>
    <property type="project" value="InterPro"/>
</dbReference>
<accession>A0A3R9P881</accession>
<evidence type="ECO:0000259" key="6">
    <source>
        <dbReference type="Pfam" id="PF08100"/>
    </source>
</evidence>
<dbReference type="PANTHER" id="PTHR43712:SF2">
    <property type="entry name" value="O-METHYLTRANSFERASE CICE"/>
    <property type="match status" value="1"/>
</dbReference>
<evidence type="ECO:0000259" key="5">
    <source>
        <dbReference type="Pfam" id="PF00891"/>
    </source>
</evidence>
<feature type="active site" description="Proton acceptor" evidence="4">
    <location>
        <position position="250"/>
    </location>
</feature>
<feature type="domain" description="O-methyltransferase dimerisation" evidence="6">
    <location>
        <begin position="15"/>
        <end position="96"/>
    </location>
</feature>
<dbReference type="Proteomes" id="UP000269669">
    <property type="component" value="Unassembled WGS sequence"/>
</dbReference>
<gene>
    <name evidence="7" type="ORF">EDE15_1195</name>
</gene>
<dbReference type="CDD" id="cd02440">
    <property type="entry name" value="AdoMet_MTases"/>
    <property type="match status" value="1"/>
</dbReference>
<protein>
    <submittedName>
        <fullName evidence="7">Methyltransferase family protein</fullName>
    </submittedName>
</protein>
<dbReference type="InterPro" id="IPR001077">
    <property type="entry name" value="COMT_C"/>
</dbReference>
<dbReference type="PROSITE" id="PS51683">
    <property type="entry name" value="SAM_OMT_II"/>
    <property type="match status" value="1"/>
</dbReference>
<keyword evidence="3" id="KW-0949">S-adenosyl-L-methionine</keyword>
<dbReference type="Gene3D" id="3.40.50.150">
    <property type="entry name" value="Vaccinia Virus protein VP39"/>
    <property type="match status" value="1"/>
</dbReference>
<keyword evidence="2 7" id="KW-0808">Transferase</keyword>
<feature type="domain" description="O-methyltransferase C-terminal" evidence="5">
    <location>
        <begin position="174"/>
        <end position="323"/>
    </location>
</feature>
<evidence type="ECO:0000256" key="2">
    <source>
        <dbReference type="ARBA" id="ARBA00022679"/>
    </source>
</evidence>
<keyword evidence="1 7" id="KW-0489">Methyltransferase</keyword>
<dbReference type="EMBL" id="RSDW01000001">
    <property type="protein sequence ID" value="RSL15698.1"/>
    <property type="molecule type" value="Genomic_DNA"/>
</dbReference>
<dbReference type="PANTHER" id="PTHR43712">
    <property type="entry name" value="PUTATIVE (AFU_ORTHOLOGUE AFUA_4G14580)-RELATED"/>
    <property type="match status" value="1"/>
</dbReference>
<organism evidence="7 8">
    <name type="scientific">Edaphobacter aggregans</name>
    <dbReference type="NCBI Taxonomy" id="570835"/>
    <lineage>
        <taxon>Bacteria</taxon>
        <taxon>Pseudomonadati</taxon>
        <taxon>Acidobacteriota</taxon>
        <taxon>Terriglobia</taxon>
        <taxon>Terriglobales</taxon>
        <taxon>Acidobacteriaceae</taxon>
        <taxon>Edaphobacter</taxon>
    </lineage>
</organism>
<dbReference type="InterPro" id="IPR016461">
    <property type="entry name" value="COMT-like"/>
</dbReference>
<keyword evidence="8" id="KW-1185">Reference proteome</keyword>
<dbReference type="InterPro" id="IPR029063">
    <property type="entry name" value="SAM-dependent_MTases_sf"/>
</dbReference>
<evidence type="ECO:0000256" key="1">
    <source>
        <dbReference type="ARBA" id="ARBA00022603"/>
    </source>
</evidence>
<dbReference type="AlphaFoldDB" id="A0A3R9P881"/>
<dbReference type="GO" id="GO:0032259">
    <property type="term" value="P:methylation"/>
    <property type="evidence" value="ECO:0007669"/>
    <property type="project" value="UniProtKB-KW"/>
</dbReference>
<evidence type="ECO:0000313" key="8">
    <source>
        <dbReference type="Proteomes" id="UP000269669"/>
    </source>
</evidence>
<dbReference type="InterPro" id="IPR036388">
    <property type="entry name" value="WH-like_DNA-bd_sf"/>
</dbReference>
<dbReference type="GO" id="GO:0008171">
    <property type="term" value="F:O-methyltransferase activity"/>
    <property type="evidence" value="ECO:0007669"/>
    <property type="project" value="InterPro"/>
</dbReference>
<name>A0A3R9P881_9BACT</name>
<comment type="caution">
    <text evidence="7">The sequence shown here is derived from an EMBL/GenBank/DDBJ whole genome shotgun (WGS) entry which is preliminary data.</text>
</comment>
<sequence>MNPTQQAPVTPERIMQFAWGYIPTLVLEAAITHHVFDTLDSGPKTIQQVHEATNASVRGLDAIMNALVGLNFLAKTGNNGDALYSLTPESSTFLVSTKPSFHGGVLRHTSRQLMPNFLHLNEVVATGKPVRAVNQEADGTEFFHKFVVDILPMSYPSAKALAHHLNLGATQQPTSALDLAAGSGVWGIALAQSAPTVHVTAVDWPNVLPTTKEVVARFGLTSQFSFSPGDLDGADFGTGHNVATLGHILHSEGVERSKALLAKVFAALAPGGTIAIAEFLVNAGRTGPPNGLLFAVNMLVNTDDGGTYSFEEISTWLREAGFENPRTLDAPGPSPLILATKPS</sequence>